<evidence type="ECO:0000256" key="6">
    <source>
        <dbReference type="SAM" id="Phobius"/>
    </source>
</evidence>
<evidence type="ECO:0000256" key="3">
    <source>
        <dbReference type="PIRSR" id="PIRSR602401-1"/>
    </source>
</evidence>
<dbReference type="SUPFAM" id="SSF48264">
    <property type="entry name" value="Cytochrome P450"/>
    <property type="match status" value="1"/>
</dbReference>
<dbReference type="GO" id="GO:0004497">
    <property type="term" value="F:monooxygenase activity"/>
    <property type="evidence" value="ECO:0007669"/>
    <property type="project" value="UniProtKB-KW"/>
</dbReference>
<protein>
    <recommendedName>
        <fullName evidence="9">Cytochrome P450</fullName>
    </recommendedName>
</protein>
<comment type="similarity">
    <text evidence="4">Belongs to the cytochrome P450 family.</text>
</comment>
<keyword evidence="3 4" id="KW-0349">Heme</keyword>
<organism evidence="7 8">
    <name type="scientific">Edaphochlamys debaryana</name>
    <dbReference type="NCBI Taxonomy" id="47281"/>
    <lineage>
        <taxon>Eukaryota</taxon>
        <taxon>Viridiplantae</taxon>
        <taxon>Chlorophyta</taxon>
        <taxon>core chlorophytes</taxon>
        <taxon>Chlorophyceae</taxon>
        <taxon>CS clade</taxon>
        <taxon>Chlamydomonadales</taxon>
        <taxon>Chlamydomonadales incertae sedis</taxon>
        <taxon>Edaphochlamys</taxon>
    </lineage>
</organism>
<dbReference type="GO" id="GO:0020037">
    <property type="term" value="F:heme binding"/>
    <property type="evidence" value="ECO:0007669"/>
    <property type="project" value="InterPro"/>
</dbReference>
<evidence type="ECO:0000256" key="2">
    <source>
        <dbReference type="ARBA" id="ARBA00023004"/>
    </source>
</evidence>
<keyword evidence="1 3" id="KW-0479">Metal-binding</keyword>
<feature type="binding site" description="axial binding residue" evidence="3">
    <location>
        <position position="522"/>
    </location>
    <ligand>
        <name>heme</name>
        <dbReference type="ChEBI" id="CHEBI:30413"/>
    </ligand>
    <ligandPart>
        <name>Fe</name>
        <dbReference type="ChEBI" id="CHEBI:18248"/>
    </ligandPart>
</feature>
<dbReference type="InterPro" id="IPR017972">
    <property type="entry name" value="Cyt_P450_CS"/>
</dbReference>
<dbReference type="OrthoDB" id="545871at2759"/>
<evidence type="ECO:0008006" key="9">
    <source>
        <dbReference type="Google" id="ProtNLM"/>
    </source>
</evidence>
<dbReference type="PANTHER" id="PTHR24286:SF380">
    <property type="entry name" value="PH DOMAIN-CONTAINING PROTEIN"/>
    <property type="match status" value="1"/>
</dbReference>
<keyword evidence="4" id="KW-0503">Monooxygenase</keyword>
<keyword evidence="2 3" id="KW-0408">Iron</keyword>
<evidence type="ECO:0000313" key="8">
    <source>
        <dbReference type="Proteomes" id="UP000612055"/>
    </source>
</evidence>
<dbReference type="PROSITE" id="PS00086">
    <property type="entry name" value="CYTOCHROME_P450"/>
    <property type="match status" value="1"/>
</dbReference>
<comment type="cofactor">
    <cofactor evidence="3">
        <name>heme</name>
        <dbReference type="ChEBI" id="CHEBI:30413"/>
    </cofactor>
</comment>
<gene>
    <name evidence="7" type="ORF">HYH03_017298</name>
</gene>
<dbReference type="Proteomes" id="UP000612055">
    <property type="component" value="Unassembled WGS sequence"/>
</dbReference>
<dbReference type="PRINTS" id="PR00385">
    <property type="entry name" value="P450"/>
</dbReference>
<dbReference type="InterPro" id="IPR036396">
    <property type="entry name" value="Cyt_P450_sf"/>
</dbReference>
<feature type="transmembrane region" description="Helical" evidence="6">
    <location>
        <begin position="20"/>
        <end position="43"/>
    </location>
</feature>
<sequence>MLALLPVTLKLWGVKSLGDAGVSGALAAAAAAVLAAVILQTIWGRLNARKLNLPPGEMEWPIGGLKFYKQGFGGIFAFPGLARKMRNITQPRICLRGYADIKKVLGADGDLAEVAWPASTRALLGERSVTFATGAYHRSLRRLLGPCFAPAAIDSYLPSLECIVERYCAQWADATAAAVEKGGAGSGGDLALLPKMQKEARMLTFEVMAIVVTGLRLSPEQLYDMSHSFDSLTRGMFVPIALPLPGSLYAKARAAQRHLFAILDSQLDALSATAASGQPPTANGGGGGLLAGGSVMERLLGMRDDEGRSLSREALRDLAINLLFAGHETTATSILRMLLVLRSRPDVVSRLRAEQAAVAAAQGEAVTGSSLRCMPYLDAVIKELWRLEPVVPMVPRRARKGFKLTEGWDVPQGWGLALGLAEPMALHPTWAPWAGGKGPAGAPFPPWLPPPADPASDPLHPALFNPDRWRIEAHADTDEGEGAGEGAGARAADTSSPPGTLSCPLNALPPEMLAFGGGVRRCLGANLAWAELKVVTALLVRKYDFAPALEDMEVGGGRCGPWQLGPPHEGWRWQQYVRQHRQWR</sequence>
<reference evidence="7" key="1">
    <citation type="journal article" date="2020" name="bioRxiv">
        <title>Comparative genomics of Chlamydomonas.</title>
        <authorList>
            <person name="Craig R.J."/>
            <person name="Hasan A.R."/>
            <person name="Ness R.W."/>
            <person name="Keightley P.D."/>
        </authorList>
    </citation>
    <scope>NUCLEOTIDE SEQUENCE</scope>
    <source>
        <strain evidence="7">CCAP 11/70</strain>
    </source>
</reference>
<dbReference type="GO" id="GO:0016125">
    <property type="term" value="P:sterol metabolic process"/>
    <property type="evidence" value="ECO:0007669"/>
    <property type="project" value="TreeGrafter"/>
</dbReference>
<keyword evidence="8" id="KW-1185">Reference proteome</keyword>
<comment type="caution">
    <text evidence="7">The sequence shown here is derived from an EMBL/GenBank/DDBJ whole genome shotgun (WGS) entry which is preliminary data.</text>
</comment>
<name>A0A835XFX1_9CHLO</name>
<evidence type="ECO:0000256" key="4">
    <source>
        <dbReference type="RuleBase" id="RU000461"/>
    </source>
</evidence>
<keyword evidence="6" id="KW-1133">Transmembrane helix</keyword>
<dbReference type="EMBL" id="JAEHOE010000164">
    <property type="protein sequence ID" value="KAG2483842.1"/>
    <property type="molecule type" value="Genomic_DNA"/>
</dbReference>
<dbReference type="AlphaFoldDB" id="A0A835XFX1"/>
<dbReference type="GO" id="GO:0005506">
    <property type="term" value="F:iron ion binding"/>
    <property type="evidence" value="ECO:0007669"/>
    <property type="project" value="InterPro"/>
</dbReference>
<dbReference type="InterPro" id="IPR002401">
    <property type="entry name" value="Cyt_P450_E_grp-I"/>
</dbReference>
<dbReference type="PRINTS" id="PR00463">
    <property type="entry name" value="EP450I"/>
</dbReference>
<feature type="region of interest" description="Disordered" evidence="5">
    <location>
        <begin position="478"/>
        <end position="498"/>
    </location>
</feature>
<dbReference type="PANTHER" id="PTHR24286">
    <property type="entry name" value="CYTOCHROME P450 26"/>
    <property type="match status" value="1"/>
</dbReference>
<keyword evidence="4" id="KW-0560">Oxidoreductase</keyword>
<dbReference type="Gene3D" id="1.10.630.10">
    <property type="entry name" value="Cytochrome P450"/>
    <property type="match status" value="1"/>
</dbReference>
<evidence type="ECO:0000313" key="7">
    <source>
        <dbReference type="EMBL" id="KAG2483842.1"/>
    </source>
</evidence>
<dbReference type="InterPro" id="IPR001128">
    <property type="entry name" value="Cyt_P450"/>
</dbReference>
<evidence type="ECO:0000256" key="1">
    <source>
        <dbReference type="ARBA" id="ARBA00022723"/>
    </source>
</evidence>
<keyword evidence="6" id="KW-0472">Membrane</keyword>
<keyword evidence="6" id="KW-0812">Transmembrane</keyword>
<dbReference type="GO" id="GO:0016705">
    <property type="term" value="F:oxidoreductase activity, acting on paired donors, with incorporation or reduction of molecular oxygen"/>
    <property type="evidence" value="ECO:0007669"/>
    <property type="project" value="InterPro"/>
</dbReference>
<evidence type="ECO:0000256" key="5">
    <source>
        <dbReference type="SAM" id="MobiDB-lite"/>
    </source>
</evidence>
<accession>A0A835XFX1</accession>
<proteinExistence type="inferred from homology"/>
<dbReference type="Pfam" id="PF00067">
    <property type="entry name" value="p450"/>
    <property type="match status" value="2"/>
</dbReference>